<dbReference type="PROSITE" id="PS50878">
    <property type="entry name" value="RT_POL"/>
    <property type="match status" value="1"/>
</dbReference>
<dbReference type="PANTHER" id="PTHR47331:SF1">
    <property type="entry name" value="GAG-LIKE PROTEIN"/>
    <property type="match status" value="1"/>
</dbReference>
<dbReference type="EMBL" id="BMAW01116242">
    <property type="protein sequence ID" value="GFT69827.1"/>
    <property type="molecule type" value="Genomic_DNA"/>
</dbReference>
<feature type="domain" description="Reverse transcriptase" evidence="1">
    <location>
        <begin position="697"/>
        <end position="913"/>
    </location>
</feature>
<organism evidence="2 3">
    <name type="scientific">Nephila pilipes</name>
    <name type="common">Giant wood spider</name>
    <name type="synonym">Nephila maculata</name>
    <dbReference type="NCBI Taxonomy" id="299642"/>
    <lineage>
        <taxon>Eukaryota</taxon>
        <taxon>Metazoa</taxon>
        <taxon>Ecdysozoa</taxon>
        <taxon>Arthropoda</taxon>
        <taxon>Chelicerata</taxon>
        <taxon>Arachnida</taxon>
        <taxon>Araneae</taxon>
        <taxon>Araneomorphae</taxon>
        <taxon>Entelegynae</taxon>
        <taxon>Araneoidea</taxon>
        <taxon>Nephilidae</taxon>
        <taxon>Nephila</taxon>
    </lineage>
</organism>
<dbReference type="Pfam" id="PF05380">
    <property type="entry name" value="Peptidase_A17"/>
    <property type="match status" value="1"/>
</dbReference>
<dbReference type="Pfam" id="PF03564">
    <property type="entry name" value="DUF1759"/>
    <property type="match status" value="1"/>
</dbReference>
<evidence type="ECO:0000313" key="2">
    <source>
        <dbReference type="EMBL" id="GFT69827.1"/>
    </source>
</evidence>
<comment type="caution">
    <text evidence="2">The sequence shown here is derived from an EMBL/GenBank/DDBJ whole genome shotgun (WGS) entry which is preliminary data.</text>
</comment>
<dbReference type="InterPro" id="IPR005312">
    <property type="entry name" value="DUF1759"/>
</dbReference>
<dbReference type="InterPro" id="IPR043128">
    <property type="entry name" value="Rev_trsase/Diguanyl_cyclase"/>
</dbReference>
<dbReference type="OrthoDB" id="6155266at2759"/>
<dbReference type="InterPro" id="IPR008042">
    <property type="entry name" value="Retrotrans_Pao"/>
</dbReference>
<gene>
    <name evidence="2" type="primary">AVEN_218542_1</name>
    <name evidence="2" type="ORF">NPIL_3441</name>
</gene>
<dbReference type="Pfam" id="PF00078">
    <property type="entry name" value="RVT_1"/>
    <property type="match status" value="1"/>
</dbReference>
<dbReference type="Gene3D" id="3.10.10.10">
    <property type="entry name" value="HIV Type 1 Reverse Transcriptase, subunit A, domain 1"/>
    <property type="match status" value="1"/>
</dbReference>
<keyword evidence="3" id="KW-1185">Reference proteome</keyword>
<evidence type="ECO:0000259" key="1">
    <source>
        <dbReference type="PROSITE" id="PS50878"/>
    </source>
</evidence>
<proteinExistence type="predicted"/>
<name>A0A8X6PGT8_NEPPI</name>
<evidence type="ECO:0000313" key="3">
    <source>
        <dbReference type="Proteomes" id="UP000887013"/>
    </source>
</evidence>
<accession>A0A8X6PGT8</accession>
<sequence>MSTTEKLSILKRKRTTLRTAIMKLSTKLNDSNCTQADIEFNAERLQIKLNELTLADDEIHDFLNDQEYSEDIIECEKYSENGHLLLFNSKKKANTSAAILPCSRIGSSPTSDSIHYASPPNVTVKLRTVNINTFYGEIEEFHSFWERFENCIDKNESLSQIDKHVFLRGYLDAEAKRLVDGISITTDTYTMAKVILKSKYGNKDKIIQAHLDYLENLTPIKDLSPSALNELYMDCNRRLQALDALGEKTQSYGRILAPKILRAFPHEICQEVEGTITANNIKGSLVPSYPIKSSLENFNVHSRPISKDKKISAFCPFCETSGHWPQQCNSVTDIDERIQKLKATNRCFLCTNRGHVQKNCFRKEKYRCSKCRKKHHVSICKTPTIEQSATTSTNKIDTSTYNFVHLQTARVFITGPNGITKLTRCLLDGGSQSSFISSDLVDTLNLPVISTGPLELQAFESPNSFSHKRRQVQFQLSSIWDKAKVNVIAFESSNRYASHPSSPTDVSRFAKSKRMKLADPDDPLSSLPIEILIGADFYWNVMHSDAPVKLSDSLALVPSSFGWILSGSRLHATVSFNPTVHSINVDILTHELDNMVRNFWNLESIGIQPIQEKLKLSTHNAELLTNFHQSFKIIDGRRVIHLPWKPEVKLTSSNYDTAIRRFNSWTRRIHAITELKQKYAKQMQDYIDEKQVEAVLKDTQNEVRLFYLPHHAVKKITNEEIKWRIVFNASSHSPGHPSLNDALEAGPNLLPDILAMLLRFRLSKIAITSDGSQAFLQLILADEDRDATRFLWYKTEYTSDGNLCIADKIVTYRFTRLPFGLTSSPFLLSASLRELATMYKQTYPVATKHIENNTYMDDFVIGTSTDTEAITLYREMLQLTSHISLPLTKWTTNSKALQGEWKQENVPFREITQVLGVEWDTDKDVFQIDVQAKIVEASKEPVTKRLLLKLMSKFYDPLGLFSPVTVIVKILFQDTWLSGIKWDELLPPAVAQQWHKWINELQCLKDIRIPRWIGFSETSDVTIHVFCDASERAYGACFYARHTVNNFMEVNLICSRSTDNPADHLTCGTFPSQLPSLESWWHGPKWLNHDSDAWPTKDFPSHSQPSVEVESRKIESRSFYVATTEPIIDISRYSSYTKLLRVTAWILRFVHNCKSHLRIIHELNCNEIEKAKDYWIQTVQRQCFSAEINALKEGRPLQKKSKISCFNPFLTDDYLRLGGRL</sequence>
<dbReference type="SUPFAM" id="SSF56672">
    <property type="entry name" value="DNA/RNA polymerases"/>
    <property type="match status" value="1"/>
</dbReference>
<dbReference type="PANTHER" id="PTHR47331">
    <property type="entry name" value="PHD-TYPE DOMAIN-CONTAINING PROTEIN"/>
    <property type="match status" value="1"/>
</dbReference>
<dbReference type="GO" id="GO:0071897">
    <property type="term" value="P:DNA biosynthetic process"/>
    <property type="evidence" value="ECO:0007669"/>
    <property type="project" value="UniProtKB-ARBA"/>
</dbReference>
<dbReference type="Gene3D" id="3.30.70.270">
    <property type="match status" value="1"/>
</dbReference>
<dbReference type="Proteomes" id="UP000887013">
    <property type="component" value="Unassembled WGS sequence"/>
</dbReference>
<dbReference type="AlphaFoldDB" id="A0A8X6PGT8"/>
<protein>
    <submittedName>
        <fullName evidence="2">Integrase catalytic domain-containing protein</fullName>
    </submittedName>
</protein>
<dbReference type="InterPro" id="IPR000477">
    <property type="entry name" value="RT_dom"/>
</dbReference>
<reference evidence="2" key="1">
    <citation type="submission" date="2020-08" db="EMBL/GenBank/DDBJ databases">
        <title>Multicomponent nature underlies the extraordinary mechanical properties of spider dragline silk.</title>
        <authorList>
            <person name="Kono N."/>
            <person name="Nakamura H."/>
            <person name="Mori M."/>
            <person name="Yoshida Y."/>
            <person name="Ohtoshi R."/>
            <person name="Malay A.D."/>
            <person name="Moran D.A.P."/>
            <person name="Tomita M."/>
            <person name="Numata K."/>
            <person name="Arakawa K."/>
        </authorList>
    </citation>
    <scope>NUCLEOTIDE SEQUENCE</scope>
</reference>
<dbReference type="InterPro" id="IPR043502">
    <property type="entry name" value="DNA/RNA_pol_sf"/>
</dbReference>